<feature type="non-terminal residue" evidence="2">
    <location>
        <position position="276"/>
    </location>
</feature>
<evidence type="ECO:0000256" key="1">
    <source>
        <dbReference type="SAM" id="MobiDB-lite"/>
    </source>
</evidence>
<organism evidence="2">
    <name type="scientific">marine sediment metagenome</name>
    <dbReference type="NCBI Taxonomy" id="412755"/>
    <lineage>
        <taxon>unclassified sequences</taxon>
        <taxon>metagenomes</taxon>
        <taxon>ecological metagenomes</taxon>
    </lineage>
</organism>
<accession>X1TRQ7</accession>
<dbReference type="EMBL" id="BARW01019003">
    <property type="protein sequence ID" value="GAI90255.1"/>
    <property type="molecule type" value="Genomic_DNA"/>
</dbReference>
<protein>
    <recommendedName>
        <fullName evidence="3">GLUG domain-containing protein</fullName>
    </recommendedName>
</protein>
<dbReference type="AlphaFoldDB" id="X1TRQ7"/>
<comment type="caution">
    <text evidence="2">The sequence shown here is derived from an EMBL/GenBank/DDBJ whole genome shotgun (WGS) entry which is preliminary data.</text>
</comment>
<proteinExistence type="predicted"/>
<name>X1TRQ7_9ZZZZ</name>
<sequence length="276" mass="27648">YAGIFVFLYGKVYDLNLTNIDMTGNDNSATSIAILALSGSVIESCNVTGKVKGVGNVGGLVAVSFGTADSGLIQNSSFVGSVTKEGSAVATFVGGFVGQQNRGIIRDCYYRGIVSKVDQSGGGFVGLCKGGTICRSYTVSSFNSTGGPGFKHFCGDNDGGTIEASNYYDAEVSNAASDDSNAIAITTTALAKQTASYPQFDFTDVWSITAGSTYPYLTCGSYVAVACPIGISSSSSSSSSSSVSSVSSASSASSSSVSSSSVSSSSASSSSVSSSG</sequence>
<dbReference type="Gene3D" id="2.160.20.110">
    <property type="match status" value="1"/>
</dbReference>
<evidence type="ECO:0008006" key="3">
    <source>
        <dbReference type="Google" id="ProtNLM"/>
    </source>
</evidence>
<evidence type="ECO:0000313" key="2">
    <source>
        <dbReference type="EMBL" id="GAI90255.1"/>
    </source>
</evidence>
<feature type="region of interest" description="Disordered" evidence="1">
    <location>
        <begin position="233"/>
        <end position="276"/>
    </location>
</feature>
<reference evidence="2" key="1">
    <citation type="journal article" date="2014" name="Front. Microbiol.">
        <title>High frequency of phylogenetically diverse reductive dehalogenase-homologous genes in deep subseafloor sedimentary metagenomes.</title>
        <authorList>
            <person name="Kawai M."/>
            <person name="Futagami T."/>
            <person name="Toyoda A."/>
            <person name="Takaki Y."/>
            <person name="Nishi S."/>
            <person name="Hori S."/>
            <person name="Arai W."/>
            <person name="Tsubouchi T."/>
            <person name="Morono Y."/>
            <person name="Uchiyama I."/>
            <person name="Ito T."/>
            <person name="Fujiyama A."/>
            <person name="Inagaki F."/>
            <person name="Takami H."/>
        </authorList>
    </citation>
    <scope>NUCLEOTIDE SEQUENCE</scope>
    <source>
        <strain evidence="2">Expedition CK06-06</strain>
    </source>
</reference>
<gene>
    <name evidence="2" type="ORF">S12H4_32403</name>
</gene>
<feature type="non-terminal residue" evidence="2">
    <location>
        <position position="1"/>
    </location>
</feature>